<name>A0A6P1DYQ2_9GAMM</name>
<proteinExistence type="predicted"/>
<protein>
    <submittedName>
        <fullName evidence="1">Uncharacterized protein</fullName>
    </submittedName>
</protein>
<accession>A0A6P1DYQ2</accession>
<evidence type="ECO:0000313" key="2">
    <source>
        <dbReference type="Proteomes" id="UP000471640"/>
    </source>
</evidence>
<reference evidence="1 2" key="2">
    <citation type="submission" date="2020-02" db="EMBL/GenBank/DDBJ databases">
        <title>Genome sequences of Thiorhodococcus mannitoliphagus and Thiorhodococcus minor, purple sulfur photosynthetic bacteria in the gammaproteobacterial family, Chromatiaceae.</title>
        <authorList>
            <person name="Aviles F.A."/>
            <person name="Meyer T.E."/>
            <person name="Kyndt J.A."/>
        </authorList>
    </citation>
    <scope>NUCLEOTIDE SEQUENCE [LARGE SCALE GENOMIC DNA]</scope>
    <source>
        <strain evidence="1 2">DSM 18266</strain>
    </source>
</reference>
<evidence type="ECO:0000313" key="1">
    <source>
        <dbReference type="EMBL" id="NEX22610.1"/>
    </source>
</evidence>
<keyword evidence="2" id="KW-1185">Reference proteome</keyword>
<dbReference type="AlphaFoldDB" id="A0A6P1DYQ2"/>
<dbReference type="Proteomes" id="UP000471640">
    <property type="component" value="Unassembled WGS sequence"/>
</dbReference>
<dbReference type="RefSeq" id="WP_164655707.1">
    <property type="nucleotide sequence ID" value="NZ_JAAIJR010000112.1"/>
</dbReference>
<reference evidence="2" key="1">
    <citation type="journal article" date="2020" name="Microbiol. Resour. Announc.">
        <title>Draft Genome Sequences of Thiorhodococcus mannitoliphagus and Thiorhodococcus minor, Purple Sulfur Photosynthetic Bacteria in the Gammaproteobacterial Family Chromatiaceae.</title>
        <authorList>
            <person name="Aviles F.A."/>
            <person name="Meyer T.E."/>
            <person name="Kyndt J.A."/>
        </authorList>
    </citation>
    <scope>NUCLEOTIDE SEQUENCE [LARGE SCALE GENOMIC DNA]</scope>
    <source>
        <strain evidence="2">DSM 18266</strain>
    </source>
</reference>
<organism evidence="1 2">
    <name type="scientific">Thiorhodococcus mannitoliphagus</name>
    <dbReference type="NCBI Taxonomy" id="329406"/>
    <lineage>
        <taxon>Bacteria</taxon>
        <taxon>Pseudomonadati</taxon>
        <taxon>Pseudomonadota</taxon>
        <taxon>Gammaproteobacteria</taxon>
        <taxon>Chromatiales</taxon>
        <taxon>Chromatiaceae</taxon>
        <taxon>Thiorhodococcus</taxon>
    </lineage>
</organism>
<sequence>MLQALLQPIVNGGGRIEREYRLERRRTDLLIQWPLDPKQGFLGAVQRIVIELKLLHRSLKSTQREGLAQTADEMEPVDATEKHLLIFDRRPDIPWEQRIFEQDDRHGAHKIRVCEL</sequence>
<comment type="caution">
    <text evidence="1">The sequence shown here is derived from an EMBL/GenBank/DDBJ whole genome shotgun (WGS) entry which is preliminary data.</text>
</comment>
<dbReference type="EMBL" id="JAAIJR010000112">
    <property type="protein sequence ID" value="NEX22610.1"/>
    <property type="molecule type" value="Genomic_DNA"/>
</dbReference>
<gene>
    <name evidence="1" type="ORF">G3480_20260</name>
</gene>